<protein>
    <submittedName>
        <fullName evidence="2">Uncharacterized protein</fullName>
    </submittedName>
</protein>
<comment type="caution">
    <text evidence="2">The sequence shown here is derived from an EMBL/GenBank/DDBJ whole genome shotgun (WGS) entry which is preliminary data.</text>
</comment>
<evidence type="ECO:0000256" key="1">
    <source>
        <dbReference type="SAM" id="MobiDB-lite"/>
    </source>
</evidence>
<dbReference type="AlphaFoldDB" id="A0A5B7FFX9"/>
<name>A0A5B7FFX9_PORTR</name>
<sequence>MTMRKSLKTCWQTANEAREEEGAAELPPIGQLRNSLVRSLKLCLALSLKMRRVITKMRKSSYLYCDHNKTGTQWNENKVSNFNDPQANKR</sequence>
<feature type="region of interest" description="Disordered" evidence="1">
    <location>
        <begin position="70"/>
        <end position="90"/>
    </location>
</feature>
<proteinExistence type="predicted"/>
<organism evidence="2 3">
    <name type="scientific">Portunus trituberculatus</name>
    <name type="common">Swimming crab</name>
    <name type="synonym">Neptunus trituberculatus</name>
    <dbReference type="NCBI Taxonomy" id="210409"/>
    <lineage>
        <taxon>Eukaryota</taxon>
        <taxon>Metazoa</taxon>
        <taxon>Ecdysozoa</taxon>
        <taxon>Arthropoda</taxon>
        <taxon>Crustacea</taxon>
        <taxon>Multicrustacea</taxon>
        <taxon>Malacostraca</taxon>
        <taxon>Eumalacostraca</taxon>
        <taxon>Eucarida</taxon>
        <taxon>Decapoda</taxon>
        <taxon>Pleocyemata</taxon>
        <taxon>Brachyura</taxon>
        <taxon>Eubrachyura</taxon>
        <taxon>Portunoidea</taxon>
        <taxon>Portunidae</taxon>
        <taxon>Portuninae</taxon>
        <taxon>Portunus</taxon>
    </lineage>
</organism>
<dbReference type="Proteomes" id="UP000324222">
    <property type="component" value="Unassembled WGS sequence"/>
</dbReference>
<keyword evidence="3" id="KW-1185">Reference proteome</keyword>
<accession>A0A5B7FFX9</accession>
<evidence type="ECO:0000313" key="2">
    <source>
        <dbReference type="EMBL" id="MPC44139.1"/>
    </source>
</evidence>
<gene>
    <name evidence="2" type="ORF">E2C01_037803</name>
</gene>
<reference evidence="2 3" key="1">
    <citation type="submission" date="2019-05" db="EMBL/GenBank/DDBJ databases">
        <title>Another draft genome of Portunus trituberculatus and its Hox gene families provides insights of decapod evolution.</title>
        <authorList>
            <person name="Jeong J.-H."/>
            <person name="Song I."/>
            <person name="Kim S."/>
            <person name="Choi T."/>
            <person name="Kim D."/>
            <person name="Ryu S."/>
            <person name="Kim W."/>
        </authorList>
    </citation>
    <scope>NUCLEOTIDE SEQUENCE [LARGE SCALE GENOMIC DNA]</scope>
    <source>
        <tissue evidence="2">Muscle</tissue>
    </source>
</reference>
<dbReference type="EMBL" id="VSRR010006142">
    <property type="protein sequence ID" value="MPC44139.1"/>
    <property type="molecule type" value="Genomic_DNA"/>
</dbReference>
<evidence type="ECO:0000313" key="3">
    <source>
        <dbReference type="Proteomes" id="UP000324222"/>
    </source>
</evidence>